<keyword evidence="5 12" id="KW-0285">Flavoprotein</keyword>
<dbReference type="Pfam" id="PF02424">
    <property type="entry name" value="ApbE"/>
    <property type="match status" value="1"/>
</dbReference>
<reference evidence="13 14" key="1">
    <citation type="submission" date="2024-09" db="EMBL/GenBank/DDBJ databases">
        <title>Draft genome sequences of 6 high pH adapted Marinobacter shengliensis sp. isolated from Mariana forearc serpentinite mud volcanoes.</title>
        <authorList>
            <person name="Elkassas S."/>
            <person name="Serres M."/>
            <person name="Michael N."/>
            <person name="Amina P."/>
            <person name="Teodora Z."/>
            <person name="Julie H."/>
        </authorList>
    </citation>
    <scope>NUCLEOTIDE SEQUENCE [LARGE SCALE GENOMIC DNA]</scope>
    <source>
        <strain evidence="13 14">EB4</strain>
    </source>
</reference>
<dbReference type="GO" id="GO:0016740">
    <property type="term" value="F:transferase activity"/>
    <property type="evidence" value="ECO:0007669"/>
    <property type="project" value="UniProtKB-KW"/>
</dbReference>
<dbReference type="RefSeq" id="WP_374813532.1">
    <property type="nucleotide sequence ID" value="NZ_JBHFLD010000006.1"/>
</dbReference>
<evidence type="ECO:0000256" key="1">
    <source>
        <dbReference type="ARBA" id="ARBA00001946"/>
    </source>
</evidence>
<protein>
    <recommendedName>
        <fullName evidence="4 12">FAD:protein FMN transferase</fullName>
        <ecNumber evidence="3 12">2.7.1.180</ecNumber>
    </recommendedName>
    <alternativeName>
        <fullName evidence="10 12">Flavin transferase</fullName>
    </alternativeName>
</protein>
<evidence type="ECO:0000313" key="14">
    <source>
        <dbReference type="Proteomes" id="UP001576762"/>
    </source>
</evidence>
<name>A0ABV4W5I8_9GAMM</name>
<evidence type="ECO:0000256" key="7">
    <source>
        <dbReference type="ARBA" id="ARBA00022723"/>
    </source>
</evidence>
<dbReference type="InterPro" id="IPR003374">
    <property type="entry name" value="ApbE-like_sf"/>
</dbReference>
<evidence type="ECO:0000256" key="6">
    <source>
        <dbReference type="ARBA" id="ARBA00022679"/>
    </source>
</evidence>
<evidence type="ECO:0000313" key="13">
    <source>
        <dbReference type="EMBL" id="MFB2715187.1"/>
    </source>
</evidence>
<evidence type="ECO:0000256" key="5">
    <source>
        <dbReference type="ARBA" id="ARBA00022630"/>
    </source>
</evidence>
<dbReference type="Proteomes" id="UP001576762">
    <property type="component" value="Unassembled WGS sequence"/>
</dbReference>
<evidence type="ECO:0000256" key="12">
    <source>
        <dbReference type="PIRNR" id="PIRNR006268"/>
    </source>
</evidence>
<keyword evidence="9 12" id="KW-0460">Magnesium</keyword>
<comment type="catalytic activity">
    <reaction evidence="11 12">
        <text>L-threonyl-[protein] + FAD = FMN-L-threonyl-[protein] + AMP + H(+)</text>
        <dbReference type="Rhea" id="RHEA:36847"/>
        <dbReference type="Rhea" id="RHEA-COMP:11060"/>
        <dbReference type="Rhea" id="RHEA-COMP:11061"/>
        <dbReference type="ChEBI" id="CHEBI:15378"/>
        <dbReference type="ChEBI" id="CHEBI:30013"/>
        <dbReference type="ChEBI" id="CHEBI:57692"/>
        <dbReference type="ChEBI" id="CHEBI:74257"/>
        <dbReference type="ChEBI" id="CHEBI:456215"/>
        <dbReference type="EC" id="2.7.1.180"/>
    </reaction>
</comment>
<dbReference type="PIRSF" id="PIRSF006268">
    <property type="entry name" value="ApbE"/>
    <property type="match status" value="1"/>
</dbReference>
<accession>A0ABV4W5I8</accession>
<comment type="similarity">
    <text evidence="2 12">Belongs to the ApbE family.</text>
</comment>
<evidence type="ECO:0000256" key="11">
    <source>
        <dbReference type="ARBA" id="ARBA00048540"/>
    </source>
</evidence>
<evidence type="ECO:0000256" key="3">
    <source>
        <dbReference type="ARBA" id="ARBA00011955"/>
    </source>
</evidence>
<sequence length="347" mass="38024">MVTIKRWTFELGSTLPFLVVAMGLAIFSMPASADWYRFSDTAMTTPIELEFWAEDQMLADQIAEEVLAVFHQVDEQMSRYREDSEVSRLNRNAANAPVAVSDGLFEVLERAREVSVLSNGAFDITFGSVGYLYDFRAGKKPTEDELRSGLPRVNFRDVILDSEAQTVEFRQPGIRVDLGGIAKGYAVDLGIERLVSSGIRHARLSAGGDMRLLGDKRGRPWYVGIRDPRSEGRNAVVLPLQDVAVSTSGDYERFFVDEAGDRVHHILSPETGKSVQGVQSVTIIGEDALTTDGLSTAVFVLGPAKGLQMIERLAGIDVVVIDDQRMMHVSKGLVPPQSDQSGTSGPD</sequence>
<comment type="caution">
    <text evidence="13">The sequence shown here is derived from an EMBL/GenBank/DDBJ whole genome shotgun (WGS) entry which is preliminary data.</text>
</comment>
<dbReference type="SUPFAM" id="SSF143631">
    <property type="entry name" value="ApbE-like"/>
    <property type="match status" value="1"/>
</dbReference>
<evidence type="ECO:0000256" key="4">
    <source>
        <dbReference type="ARBA" id="ARBA00016337"/>
    </source>
</evidence>
<comment type="cofactor">
    <cofactor evidence="1">
        <name>Mg(2+)</name>
        <dbReference type="ChEBI" id="CHEBI:18420"/>
    </cofactor>
</comment>
<evidence type="ECO:0000256" key="2">
    <source>
        <dbReference type="ARBA" id="ARBA00008282"/>
    </source>
</evidence>
<dbReference type="InterPro" id="IPR024932">
    <property type="entry name" value="ApbE"/>
</dbReference>
<evidence type="ECO:0000256" key="9">
    <source>
        <dbReference type="ARBA" id="ARBA00022842"/>
    </source>
</evidence>
<keyword evidence="8 12" id="KW-0274">FAD</keyword>
<keyword evidence="7 12" id="KW-0479">Metal-binding</keyword>
<dbReference type="PANTHER" id="PTHR30040">
    <property type="entry name" value="THIAMINE BIOSYNTHESIS LIPOPROTEIN APBE"/>
    <property type="match status" value="1"/>
</dbReference>
<organism evidence="13 14">
    <name type="scientific">Marinobacter shengliensis</name>
    <dbReference type="NCBI Taxonomy" id="1389223"/>
    <lineage>
        <taxon>Bacteria</taxon>
        <taxon>Pseudomonadati</taxon>
        <taxon>Pseudomonadota</taxon>
        <taxon>Gammaproteobacteria</taxon>
        <taxon>Pseudomonadales</taxon>
        <taxon>Marinobacteraceae</taxon>
        <taxon>Marinobacter</taxon>
    </lineage>
</organism>
<keyword evidence="6 12" id="KW-0808">Transferase</keyword>
<proteinExistence type="inferred from homology"/>
<keyword evidence="14" id="KW-1185">Reference proteome</keyword>
<dbReference type="PANTHER" id="PTHR30040:SF2">
    <property type="entry name" value="FAD:PROTEIN FMN TRANSFERASE"/>
    <property type="match status" value="1"/>
</dbReference>
<dbReference type="EC" id="2.7.1.180" evidence="3 12"/>
<evidence type="ECO:0000256" key="8">
    <source>
        <dbReference type="ARBA" id="ARBA00022827"/>
    </source>
</evidence>
<gene>
    <name evidence="13" type="ORF">ACE05E_06780</name>
</gene>
<dbReference type="Gene3D" id="3.10.520.10">
    <property type="entry name" value="ApbE-like domains"/>
    <property type="match status" value="1"/>
</dbReference>
<evidence type="ECO:0000256" key="10">
    <source>
        <dbReference type="ARBA" id="ARBA00031306"/>
    </source>
</evidence>
<dbReference type="EMBL" id="JBHFLD010000006">
    <property type="protein sequence ID" value="MFB2715187.1"/>
    <property type="molecule type" value="Genomic_DNA"/>
</dbReference>